<dbReference type="Proteomes" id="UP000796880">
    <property type="component" value="Unassembled WGS sequence"/>
</dbReference>
<accession>A0A8K0E1H5</accession>
<sequence length="286" mass="30516">MVSSLTQQPRLTLDIFVHFLPKMTDLLLPTKHKLHGKVAIVTGGASGFGEVTALHFINHGARAVVIADVQDEKGQKVAASICPDRCTYIHCDVTDEDQVKSLVETTVSLYGQLDIMFSNAGIATPSKQVVTDLDMSAFDKVFAVNVRGMAACVKHSARAMKKGGVRGSIICTASVMASMANPTGGTDYVMSKHAVLGLMRAASLQLASYGIRVNSVSPGLVATPMMCESFGAEKEVAMKMTEKFSRLEGVNTEKHVADAVSFLASDESEFVTGHDLVVDGAFVFPQ</sequence>
<name>A0A8K0E1H5_9ROSA</name>
<dbReference type="AlphaFoldDB" id="A0A8K0E1H5"/>
<organism evidence="2 3">
    <name type="scientific">Rhamnella rubrinervis</name>
    <dbReference type="NCBI Taxonomy" id="2594499"/>
    <lineage>
        <taxon>Eukaryota</taxon>
        <taxon>Viridiplantae</taxon>
        <taxon>Streptophyta</taxon>
        <taxon>Embryophyta</taxon>
        <taxon>Tracheophyta</taxon>
        <taxon>Spermatophyta</taxon>
        <taxon>Magnoliopsida</taxon>
        <taxon>eudicotyledons</taxon>
        <taxon>Gunneridae</taxon>
        <taxon>Pentapetalae</taxon>
        <taxon>rosids</taxon>
        <taxon>fabids</taxon>
        <taxon>Rosales</taxon>
        <taxon>Rhamnaceae</taxon>
        <taxon>rhamnoid group</taxon>
        <taxon>Rhamneae</taxon>
        <taxon>Rhamnella</taxon>
    </lineage>
</organism>
<evidence type="ECO:0000313" key="2">
    <source>
        <dbReference type="EMBL" id="KAF3437715.1"/>
    </source>
</evidence>
<gene>
    <name evidence="2" type="ORF">FNV43_RR20471</name>
</gene>
<dbReference type="PANTHER" id="PTHR42820">
    <property type="entry name" value="SHORT-CHAIN DEHYDROGENASE REDUCTASE"/>
    <property type="match status" value="1"/>
</dbReference>
<comment type="similarity">
    <text evidence="1">Belongs to the short-chain dehydrogenases/reductases (SDR) family.</text>
</comment>
<evidence type="ECO:0000313" key="3">
    <source>
        <dbReference type="Proteomes" id="UP000796880"/>
    </source>
</evidence>
<dbReference type="PANTHER" id="PTHR42820:SF13">
    <property type="entry name" value="(-)-ISOPIPERITENOL_(-)-CARVEOL DEHYDROGENASE, MITOCHONDRIAL-LIKE"/>
    <property type="match status" value="1"/>
</dbReference>
<dbReference type="SUPFAM" id="SSF51735">
    <property type="entry name" value="NAD(P)-binding Rossmann-fold domains"/>
    <property type="match status" value="1"/>
</dbReference>
<evidence type="ECO:0000256" key="1">
    <source>
        <dbReference type="ARBA" id="ARBA00006484"/>
    </source>
</evidence>
<keyword evidence="3" id="KW-1185">Reference proteome</keyword>
<dbReference type="PROSITE" id="PS00061">
    <property type="entry name" value="ADH_SHORT"/>
    <property type="match status" value="1"/>
</dbReference>
<comment type="caution">
    <text evidence="2">The sequence shown here is derived from an EMBL/GenBank/DDBJ whole genome shotgun (WGS) entry which is preliminary data.</text>
</comment>
<dbReference type="PRINTS" id="PR00080">
    <property type="entry name" value="SDRFAMILY"/>
</dbReference>
<dbReference type="InterPro" id="IPR020904">
    <property type="entry name" value="Sc_DH/Rdtase_CS"/>
</dbReference>
<protein>
    <submittedName>
        <fullName evidence="2">Uncharacterized protein</fullName>
    </submittedName>
</protein>
<dbReference type="OrthoDB" id="294295at2759"/>
<dbReference type="Pfam" id="PF13561">
    <property type="entry name" value="adh_short_C2"/>
    <property type="match status" value="1"/>
</dbReference>
<dbReference type="Gene3D" id="3.40.50.720">
    <property type="entry name" value="NAD(P)-binding Rossmann-like Domain"/>
    <property type="match status" value="1"/>
</dbReference>
<dbReference type="PRINTS" id="PR00081">
    <property type="entry name" value="GDHRDH"/>
</dbReference>
<reference evidence="2" key="1">
    <citation type="submission" date="2020-03" db="EMBL/GenBank/DDBJ databases">
        <title>A high-quality chromosome-level genome assembly of a woody plant with both climbing and erect habits, Rhamnella rubrinervis.</title>
        <authorList>
            <person name="Lu Z."/>
            <person name="Yang Y."/>
            <person name="Zhu X."/>
            <person name="Sun Y."/>
        </authorList>
    </citation>
    <scope>NUCLEOTIDE SEQUENCE</scope>
    <source>
        <strain evidence="2">BYM</strain>
        <tissue evidence="2">Leaf</tissue>
    </source>
</reference>
<dbReference type="InterPro" id="IPR036291">
    <property type="entry name" value="NAD(P)-bd_dom_sf"/>
</dbReference>
<dbReference type="InterPro" id="IPR002347">
    <property type="entry name" value="SDR_fam"/>
</dbReference>
<dbReference type="EMBL" id="VOIH02000009">
    <property type="protein sequence ID" value="KAF3437715.1"/>
    <property type="molecule type" value="Genomic_DNA"/>
</dbReference>
<dbReference type="FunFam" id="3.40.50.720:FF:000084">
    <property type="entry name" value="Short-chain dehydrogenase reductase"/>
    <property type="match status" value="1"/>
</dbReference>
<proteinExistence type="inferred from homology"/>